<name>A0A2A4TBI7_9DELT</name>
<organism evidence="1 2">
    <name type="scientific">SAR324 cluster bacterium</name>
    <dbReference type="NCBI Taxonomy" id="2024889"/>
    <lineage>
        <taxon>Bacteria</taxon>
        <taxon>Deltaproteobacteria</taxon>
        <taxon>SAR324 cluster</taxon>
    </lineage>
</organism>
<comment type="caution">
    <text evidence="1">The sequence shown here is derived from an EMBL/GenBank/DDBJ whole genome shotgun (WGS) entry which is preliminary data.</text>
</comment>
<sequence>MDAITRVKNEDIYKFLESLRKLGINAYVLQWANNTNSDFLLSVKESTHSHVKFDIQVESMDGRTKRELDSIKFISNKKFREIHKSV</sequence>
<gene>
    <name evidence="1" type="ORF">COB67_00570</name>
</gene>
<evidence type="ECO:0000313" key="2">
    <source>
        <dbReference type="Proteomes" id="UP000218113"/>
    </source>
</evidence>
<proteinExistence type="predicted"/>
<accession>A0A2A4TBI7</accession>
<protein>
    <submittedName>
        <fullName evidence="1">Uncharacterized protein</fullName>
    </submittedName>
</protein>
<dbReference type="Proteomes" id="UP000218113">
    <property type="component" value="Unassembled WGS sequence"/>
</dbReference>
<dbReference type="EMBL" id="NVSR01000001">
    <property type="protein sequence ID" value="PCI30980.1"/>
    <property type="molecule type" value="Genomic_DNA"/>
</dbReference>
<dbReference type="AlphaFoldDB" id="A0A2A4TBI7"/>
<reference evidence="2" key="1">
    <citation type="submission" date="2017-08" db="EMBL/GenBank/DDBJ databases">
        <title>A dynamic microbial community with high functional redundancy inhabits the cold, oxic subseafloor aquifer.</title>
        <authorList>
            <person name="Tully B.J."/>
            <person name="Wheat C.G."/>
            <person name="Glazer B.T."/>
            <person name="Huber J.A."/>
        </authorList>
    </citation>
    <scope>NUCLEOTIDE SEQUENCE [LARGE SCALE GENOMIC DNA]</scope>
</reference>
<evidence type="ECO:0000313" key="1">
    <source>
        <dbReference type="EMBL" id="PCI30980.1"/>
    </source>
</evidence>